<name>S7VXC5_9FLAO</name>
<evidence type="ECO:0000313" key="1">
    <source>
        <dbReference type="EMBL" id="EPR74975.1"/>
    </source>
</evidence>
<dbReference type="EMBL" id="ATMR01000002">
    <property type="protein sequence ID" value="EPR74975.1"/>
    <property type="molecule type" value="Genomic_DNA"/>
</dbReference>
<dbReference type="Proteomes" id="UP000014962">
    <property type="component" value="Unassembled WGS sequence"/>
</dbReference>
<proteinExistence type="predicted"/>
<comment type="caution">
    <text evidence="1">The sequence shown here is derived from an EMBL/GenBank/DDBJ whole genome shotgun (WGS) entry which is preliminary data.</text>
</comment>
<reference evidence="1 2" key="1">
    <citation type="journal article" date="2013" name="Genome Announc.">
        <title>Draft Genome Sequence of Winogradskyella psychrotolerans RS-3T, Isolated from the Marine Transect of Kongsfjorden, Ny-Alesund, Svalbard, Arctic Ocean.</title>
        <authorList>
            <person name="Kumar Pinnaka A."/>
            <person name="Ara S."/>
            <person name="Singh A."/>
            <person name="Shivaji S."/>
        </authorList>
    </citation>
    <scope>NUCLEOTIDE SEQUENCE [LARGE SCALE GENOMIC DNA]</scope>
    <source>
        <strain evidence="1 2">RS-3</strain>
    </source>
</reference>
<sequence>MSEGYLLIIQKIAETKKVFPKGKTLNILVETTIRLQQHA</sequence>
<keyword evidence="2" id="KW-1185">Reference proteome</keyword>
<evidence type="ECO:0000313" key="2">
    <source>
        <dbReference type="Proteomes" id="UP000014962"/>
    </source>
</evidence>
<accession>S7VXC5</accession>
<gene>
    <name evidence="1" type="ORF">ADIWIN_0062</name>
</gene>
<organism evidence="1 2">
    <name type="scientific">Winogradskyella psychrotolerans RS-3</name>
    <dbReference type="NCBI Taxonomy" id="641526"/>
    <lineage>
        <taxon>Bacteria</taxon>
        <taxon>Pseudomonadati</taxon>
        <taxon>Bacteroidota</taxon>
        <taxon>Flavobacteriia</taxon>
        <taxon>Flavobacteriales</taxon>
        <taxon>Flavobacteriaceae</taxon>
        <taxon>Winogradskyella</taxon>
    </lineage>
</organism>
<protein>
    <submittedName>
        <fullName evidence="1">Uncharacterized protein</fullName>
    </submittedName>
</protein>
<dbReference type="AlphaFoldDB" id="S7VXC5"/>